<protein>
    <submittedName>
        <fullName evidence="2">Uncharacterized protein</fullName>
    </submittedName>
</protein>
<evidence type="ECO:0000313" key="2">
    <source>
        <dbReference type="EMBL" id="OWF54634.1"/>
    </source>
</evidence>
<accession>A0A210R0Y6</accession>
<organism evidence="2 3">
    <name type="scientific">Mizuhopecten yessoensis</name>
    <name type="common">Japanese scallop</name>
    <name type="synonym">Patinopecten yessoensis</name>
    <dbReference type="NCBI Taxonomy" id="6573"/>
    <lineage>
        <taxon>Eukaryota</taxon>
        <taxon>Metazoa</taxon>
        <taxon>Spiralia</taxon>
        <taxon>Lophotrochozoa</taxon>
        <taxon>Mollusca</taxon>
        <taxon>Bivalvia</taxon>
        <taxon>Autobranchia</taxon>
        <taxon>Pteriomorphia</taxon>
        <taxon>Pectinida</taxon>
        <taxon>Pectinoidea</taxon>
        <taxon>Pectinidae</taxon>
        <taxon>Mizuhopecten</taxon>
    </lineage>
</organism>
<keyword evidence="3" id="KW-1185">Reference proteome</keyword>
<sequence length="163" mass="19075">MAGFCTTYHQINSMNIKHLYSEYKNPIIRRKRVPNRIVAVREEDKLERQKLRFSVDRRCNEFVPELNISLPRAPAFRGADKEQVDEIVQRLCRPKTADTSQRRERMLAREEEESRRCMSAGTTSKRSSRPTSRSSSDIDSIVNRLYYSHTFTSRLRSCSTARG</sequence>
<feature type="region of interest" description="Disordered" evidence="1">
    <location>
        <begin position="95"/>
        <end position="137"/>
    </location>
</feature>
<evidence type="ECO:0000313" key="3">
    <source>
        <dbReference type="Proteomes" id="UP000242188"/>
    </source>
</evidence>
<gene>
    <name evidence="2" type="ORF">KP79_PYT04361</name>
</gene>
<dbReference type="EMBL" id="NEDP02000942">
    <property type="protein sequence ID" value="OWF54634.1"/>
    <property type="molecule type" value="Genomic_DNA"/>
</dbReference>
<evidence type="ECO:0000256" key="1">
    <source>
        <dbReference type="SAM" id="MobiDB-lite"/>
    </source>
</evidence>
<reference evidence="2 3" key="1">
    <citation type="journal article" date="2017" name="Nat. Ecol. Evol.">
        <title>Scallop genome provides insights into evolution of bilaterian karyotype and development.</title>
        <authorList>
            <person name="Wang S."/>
            <person name="Zhang J."/>
            <person name="Jiao W."/>
            <person name="Li J."/>
            <person name="Xun X."/>
            <person name="Sun Y."/>
            <person name="Guo X."/>
            <person name="Huan P."/>
            <person name="Dong B."/>
            <person name="Zhang L."/>
            <person name="Hu X."/>
            <person name="Sun X."/>
            <person name="Wang J."/>
            <person name="Zhao C."/>
            <person name="Wang Y."/>
            <person name="Wang D."/>
            <person name="Huang X."/>
            <person name="Wang R."/>
            <person name="Lv J."/>
            <person name="Li Y."/>
            <person name="Zhang Z."/>
            <person name="Liu B."/>
            <person name="Lu W."/>
            <person name="Hui Y."/>
            <person name="Liang J."/>
            <person name="Zhou Z."/>
            <person name="Hou R."/>
            <person name="Li X."/>
            <person name="Liu Y."/>
            <person name="Li H."/>
            <person name="Ning X."/>
            <person name="Lin Y."/>
            <person name="Zhao L."/>
            <person name="Xing Q."/>
            <person name="Dou J."/>
            <person name="Li Y."/>
            <person name="Mao J."/>
            <person name="Guo H."/>
            <person name="Dou H."/>
            <person name="Li T."/>
            <person name="Mu C."/>
            <person name="Jiang W."/>
            <person name="Fu Q."/>
            <person name="Fu X."/>
            <person name="Miao Y."/>
            <person name="Liu J."/>
            <person name="Yu Q."/>
            <person name="Li R."/>
            <person name="Liao H."/>
            <person name="Li X."/>
            <person name="Kong Y."/>
            <person name="Jiang Z."/>
            <person name="Chourrout D."/>
            <person name="Li R."/>
            <person name="Bao Z."/>
        </authorList>
    </citation>
    <scope>NUCLEOTIDE SEQUENCE [LARGE SCALE GENOMIC DNA]</scope>
    <source>
        <strain evidence="2 3">PY_sf001</strain>
    </source>
</reference>
<name>A0A210R0Y6_MIZYE</name>
<feature type="compositionally biased region" description="Low complexity" evidence="1">
    <location>
        <begin position="122"/>
        <end position="135"/>
    </location>
</feature>
<proteinExistence type="predicted"/>
<feature type="compositionally biased region" description="Basic and acidic residues" evidence="1">
    <location>
        <begin position="100"/>
        <end position="116"/>
    </location>
</feature>
<dbReference type="Proteomes" id="UP000242188">
    <property type="component" value="Unassembled WGS sequence"/>
</dbReference>
<dbReference type="AlphaFoldDB" id="A0A210R0Y6"/>
<comment type="caution">
    <text evidence="2">The sequence shown here is derived from an EMBL/GenBank/DDBJ whole genome shotgun (WGS) entry which is preliminary data.</text>
</comment>